<dbReference type="InParanoid" id="A0A3N4KZZ7"/>
<proteinExistence type="predicted"/>
<dbReference type="EMBL" id="ML119110">
    <property type="protein sequence ID" value="RPB16140.1"/>
    <property type="molecule type" value="Genomic_DNA"/>
</dbReference>
<evidence type="ECO:0000313" key="1">
    <source>
        <dbReference type="EMBL" id="RPB16140.1"/>
    </source>
</evidence>
<accession>A0A3N4KZZ7</accession>
<gene>
    <name evidence="1" type="ORF">P167DRAFT_532620</name>
</gene>
<evidence type="ECO:0000313" key="2">
    <source>
        <dbReference type="Proteomes" id="UP000277580"/>
    </source>
</evidence>
<organism evidence="1 2">
    <name type="scientific">Morchella conica CCBAS932</name>
    <dbReference type="NCBI Taxonomy" id="1392247"/>
    <lineage>
        <taxon>Eukaryota</taxon>
        <taxon>Fungi</taxon>
        <taxon>Dikarya</taxon>
        <taxon>Ascomycota</taxon>
        <taxon>Pezizomycotina</taxon>
        <taxon>Pezizomycetes</taxon>
        <taxon>Pezizales</taxon>
        <taxon>Morchellaceae</taxon>
        <taxon>Morchella</taxon>
    </lineage>
</organism>
<name>A0A3N4KZZ7_9PEZI</name>
<reference evidence="1 2" key="1">
    <citation type="journal article" date="2018" name="Nat. Ecol. Evol.">
        <title>Pezizomycetes genomes reveal the molecular basis of ectomycorrhizal truffle lifestyle.</title>
        <authorList>
            <person name="Murat C."/>
            <person name="Payen T."/>
            <person name="Noel B."/>
            <person name="Kuo A."/>
            <person name="Morin E."/>
            <person name="Chen J."/>
            <person name="Kohler A."/>
            <person name="Krizsan K."/>
            <person name="Balestrini R."/>
            <person name="Da Silva C."/>
            <person name="Montanini B."/>
            <person name="Hainaut M."/>
            <person name="Levati E."/>
            <person name="Barry K.W."/>
            <person name="Belfiori B."/>
            <person name="Cichocki N."/>
            <person name="Clum A."/>
            <person name="Dockter R.B."/>
            <person name="Fauchery L."/>
            <person name="Guy J."/>
            <person name="Iotti M."/>
            <person name="Le Tacon F."/>
            <person name="Lindquist E.A."/>
            <person name="Lipzen A."/>
            <person name="Malagnac F."/>
            <person name="Mello A."/>
            <person name="Molinier V."/>
            <person name="Miyauchi S."/>
            <person name="Poulain J."/>
            <person name="Riccioni C."/>
            <person name="Rubini A."/>
            <person name="Sitrit Y."/>
            <person name="Splivallo R."/>
            <person name="Traeger S."/>
            <person name="Wang M."/>
            <person name="Zifcakova L."/>
            <person name="Wipf D."/>
            <person name="Zambonelli A."/>
            <person name="Paolocci F."/>
            <person name="Nowrousian M."/>
            <person name="Ottonello S."/>
            <person name="Baldrian P."/>
            <person name="Spatafora J.W."/>
            <person name="Henrissat B."/>
            <person name="Nagy L.G."/>
            <person name="Aury J.M."/>
            <person name="Wincker P."/>
            <person name="Grigoriev I.V."/>
            <person name="Bonfante P."/>
            <person name="Martin F.M."/>
        </authorList>
    </citation>
    <scope>NUCLEOTIDE SEQUENCE [LARGE SCALE GENOMIC DNA]</scope>
    <source>
        <strain evidence="1 2">CCBAS932</strain>
    </source>
</reference>
<sequence>MDGEWWCFEQACLLIPRLYVYLSARREGDGGNGNGNGRDFVFTPRLGVQELWRWRW</sequence>
<dbReference type="Proteomes" id="UP000277580">
    <property type="component" value="Unassembled WGS sequence"/>
</dbReference>
<keyword evidence="2" id="KW-1185">Reference proteome</keyword>
<protein>
    <submittedName>
        <fullName evidence="1">Uncharacterized protein</fullName>
    </submittedName>
</protein>
<dbReference type="AlphaFoldDB" id="A0A3N4KZZ7"/>